<dbReference type="Pfam" id="PF01963">
    <property type="entry name" value="TraB_PrgY_gumN"/>
    <property type="match status" value="1"/>
</dbReference>
<accession>A0A2T0TIM4</accession>
<feature type="signal peptide" evidence="1">
    <location>
        <begin position="1"/>
        <end position="17"/>
    </location>
</feature>
<dbReference type="InterPro" id="IPR047111">
    <property type="entry name" value="YbaP-like"/>
</dbReference>
<gene>
    <name evidence="2" type="ORF">CLV58_102301</name>
</gene>
<dbReference type="RefSeq" id="WP_106136396.1">
    <property type="nucleotide sequence ID" value="NZ_PVTE01000002.1"/>
</dbReference>
<dbReference type="OrthoDB" id="9798714at2"/>
<dbReference type="PANTHER" id="PTHR40590:SF1">
    <property type="entry name" value="CYTOPLASMIC PROTEIN"/>
    <property type="match status" value="1"/>
</dbReference>
<dbReference type="InterPro" id="IPR002816">
    <property type="entry name" value="TraB/PrgY/GumN_fam"/>
</dbReference>
<evidence type="ECO:0000313" key="2">
    <source>
        <dbReference type="EMBL" id="PRY45552.1"/>
    </source>
</evidence>
<evidence type="ECO:0000256" key="1">
    <source>
        <dbReference type="SAM" id="SignalP"/>
    </source>
</evidence>
<dbReference type="AlphaFoldDB" id="A0A2T0TIM4"/>
<dbReference type="CDD" id="cd14789">
    <property type="entry name" value="Tiki"/>
    <property type="match status" value="1"/>
</dbReference>
<evidence type="ECO:0000313" key="3">
    <source>
        <dbReference type="Proteomes" id="UP000238375"/>
    </source>
</evidence>
<sequence>MRLILLLLVLFAGRVNAQSMLWEVSGNELKQPSYLFGTYHILKDSYISKAPTVRQAFDKSAGVVVETTVDSAAMLSMAMKAMMPGKNLKQLISPADYELVANEFKKMTGYDLAMFSMMKPIMTATTLSMAYTEKESDTLNRFTGQPIDLFFASEGRKLNKTVTPLETMEQQMGFLFDHDPVEKQATDLVTMVKEKAGMQKAAGDLTKLYLKGDLDGLYKLSRSFEDKYGDLSFLVTERNQTWMKRLPGLMATRPTFIAVGALHLAGPDGLIALLRKQGYQLKAVK</sequence>
<protein>
    <recommendedName>
        <fullName evidence="4">TraB family protein</fullName>
    </recommendedName>
</protein>
<feature type="chain" id="PRO_5015437936" description="TraB family protein" evidence="1">
    <location>
        <begin position="18"/>
        <end position="285"/>
    </location>
</feature>
<comment type="caution">
    <text evidence="2">The sequence shown here is derived from an EMBL/GenBank/DDBJ whole genome shotgun (WGS) entry which is preliminary data.</text>
</comment>
<dbReference type="PANTHER" id="PTHR40590">
    <property type="entry name" value="CYTOPLASMIC PROTEIN-RELATED"/>
    <property type="match status" value="1"/>
</dbReference>
<dbReference type="Proteomes" id="UP000238375">
    <property type="component" value="Unassembled WGS sequence"/>
</dbReference>
<proteinExistence type="predicted"/>
<reference evidence="2 3" key="1">
    <citation type="submission" date="2018-03" db="EMBL/GenBank/DDBJ databases">
        <title>Genomic Encyclopedia of Archaeal and Bacterial Type Strains, Phase II (KMG-II): from individual species to whole genera.</title>
        <authorList>
            <person name="Goeker M."/>
        </authorList>
    </citation>
    <scope>NUCLEOTIDE SEQUENCE [LARGE SCALE GENOMIC DNA]</scope>
    <source>
        <strain evidence="2 3">DSM 28354</strain>
    </source>
</reference>
<name>A0A2T0TIM4_9BACT</name>
<organism evidence="2 3">
    <name type="scientific">Spirosoma oryzae</name>
    <dbReference type="NCBI Taxonomy" id="1469603"/>
    <lineage>
        <taxon>Bacteria</taxon>
        <taxon>Pseudomonadati</taxon>
        <taxon>Bacteroidota</taxon>
        <taxon>Cytophagia</taxon>
        <taxon>Cytophagales</taxon>
        <taxon>Cytophagaceae</taxon>
        <taxon>Spirosoma</taxon>
    </lineage>
</organism>
<evidence type="ECO:0008006" key="4">
    <source>
        <dbReference type="Google" id="ProtNLM"/>
    </source>
</evidence>
<keyword evidence="3" id="KW-1185">Reference proteome</keyword>
<keyword evidence="1" id="KW-0732">Signal</keyword>
<dbReference type="EMBL" id="PVTE01000002">
    <property type="protein sequence ID" value="PRY45552.1"/>
    <property type="molecule type" value="Genomic_DNA"/>
</dbReference>